<name>A0A8H1LJQ9_9ACTN</name>
<dbReference type="GO" id="GO:0003700">
    <property type="term" value="F:DNA-binding transcription factor activity"/>
    <property type="evidence" value="ECO:0007669"/>
    <property type="project" value="TreeGrafter"/>
</dbReference>
<dbReference type="Pfam" id="PF02909">
    <property type="entry name" value="TetR_C_1"/>
    <property type="match status" value="1"/>
</dbReference>
<dbReference type="InterPro" id="IPR004111">
    <property type="entry name" value="Repressor_TetR_C"/>
</dbReference>
<dbReference type="Gene3D" id="1.10.10.60">
    <property type="entry name" value="Homeodomain-like"/>
    <property type="match status" value="1"/>
</dbReference>
<dbReference type="Proteomes" id="UP000298111">
    <property type="component" value="Unassembled WGS sequence"/>
</dbReference>
<dbReference type="GeneID" id="75182957"/>
<dbReference type="SUPFAM" id="SSF48498">
    <property type="entry name" value="Tetracyclin repressor-like, C-terminal domain"/>
    <property type="match status" value="1"/>
</dbReference>
<evidence type="ECO:0000256" key="3">
    <source>
        <dbReference type="ARBA" id="ARBA00023163"/>
    </source>
</evidence>
<dbReference type="SUPFAM" id="SSF46689">
    <property type="entry name" value="Homeodomain-like"/>
    <property type="match status" value="1"/>
</dbReference>
<dbReference type="Pfam" id="PF00440">
    <property type="entry name" value="TetR_N"/>
    <property type="match status" value="1"/>
</dbReference>
<dbReference type="PROSITE" id="PS50977">
    <property type="entry name" value="HTH_TETR_2"/>
    <property type="match status" value="1"/>
</dbReference>
<dbReference type="Gene3D" id="1.10.357.10">
    <property type="entry name" value="Tetracycline Repressor, domain 2"/>
    <property type="match status" value="1"/>
</dbReference>
<evidence type="ECO:0000256" key="1">
    <source>
        <dbReference type="ARBA" id="ARBA00023015"/>
    </source>
</evidence>
<dbReference type="GO" id="GO:0000976">
    <property type="term" value="F:transcription cis-regulatory region binding"/>
    <property type="evidence" value="ECO:0007669"/>
    <property type="project" value="TreeGrafter"/>
</dbReference>
<protein>
    <submittedName>
        <fullName evidence="6">TetR/AcrR family transcriptional regulator</fullName>
    </submittedName>
</protein>
<feature type="DNA-binding region" description="H-T-H motif" evidence="4">
    <location>
        <begin position="62"/>
        <end position="81"/>
    </location>
</feature>
<evidence type="ECO:0000313" key="6">
    <source>
        <dbReference type="EMBL" id="TGG84741.1"/>
    </source>
</evidence>
<keyword evidence="3" id="KW-0804">Transcription</keyword>
<dbReference type="InterPro" id="IPR001647">
    <property type="entry name" value="HTH_TetR"/>
</dbReference>
<feature type="domain" description="HTH tetR-type" evidence="5">
    <location>
        <begin position="39"/>
        <end position="99"/>
    </location>
</feature>
<keyword evidence="2 4" id="KW-0238">DNA-binding</keyword>
<dbReference type="RefSeq" id="WP_016472436.1">
    <property type="nucleotide sequence ID" value="NZ_BBQG01000023.1"/>
</dbReference>
<dbReference type="EMBL" id="RCIY01000046">
    <property type="protein sequence ID" value="TGG84741.1"/>
    <property type="molecule type" value="Genomic_DNA"/>
</dbReference>
<organism evidence="6 7">
    <name type="scientific">Streptomyces albus</name>
    <dbReference type="NCBI Taxonomy" id="1888"/>
    <lineage>
        <taxon>Bacteria</taxon>
        <taxon>Bacillati</taxon>
        <taxon>Actinomycetota</taxon>
        <taxon>Actinomycetes</taxon>
        <taxon>Kitasatosporales</taxon>
        <taxon>Streptomycetaceae</taxon>
        <taxon>Streptomyces</taxon>
    </lineage>
</organism>
<dbReference type="InterPro" id="IPR050109">
    <property type="entry name" value="HTH-type_TetR-like_transc_reg"/>
</dbReference>
<dbReference type="InterPro" id="IPR036271">
    <property type="entry name" value="Tet_transcr_reg_TetR-rel_C_sf"/>
</dbReference>
<accession>A0A8H1LJQ9</accession>
<sequence>MTSDHPTDHETGLTRLRRSLDLLWGRTGKDRPARGPKRGLTLQQIVVTAVALADREGLAALSMRRVAAELGVGTMSLYRYVPGKDELVALMVDHVQDPAGDEPDSPVHQDWTGLLETVAERTWELYTGHAWLIQVNTARPVIGPRSMAWLDRALGALEGLPLSGQEKMAVLTGLEHLVLGAARTHVLHHQAAQHSGVSDKEFWSTQEPYMVRGMEEGAFPRLAGLPEDSFAGDAVEALRFAVRALLDGFRRLVEERTAD</sequence>
<evidence type="ECO:0000313" key="7">
    <source>
        <dbReference type="Proteomes" id="UP000298111"/>
    </source>
</evidence>
<evidence type="ECO:0000259" key="5">
    <source>
        <dbReference type="PROSITE" id="PS50977"/>
    </source>
</evidence>
<evidence type="ECO:0000256" key="2">
    <source>
        <dbReference type="ARBA" id="ARBA00023125"/>
    </source>
</evidence>
<dbReference type="AlphaFoldDB" id="A0A8H1LJQ9"/>
<dbReference type="InterPro" id="IPR009057">
    <property type="entry name" value="Homeodomain-like_sf"/>
</dbReference>
<gene>
    <name evidence="6" type="ORF">D8771_12985</name>
</gene>
<comment type="caution">
    <text evidence="6">The sequence shown here is derived from an EMBL/GenBank/DDBJ whole genome shotgun (WGS) entry which is preliminary data.</text>
</comment>
<dbReference type="PANTHER" id="PTHR30055">
    <property type="entry name" value="HTH-TYPE TRANSCRIPTIONAL REGULATOR RUTR"/>
    <property type="match status" value="1"/>
</dbReference>
<reference evidence="6 7" key="1">
    <citation type="submission" date="2018-10" db="EMBL/GenBank/DDBJ databases">
        <title>Isolation of pseudouridimycin from Streptomyces albus DSM 40763.</title>
        <authorList>
            <person name="Rosenqvist P."/>
            <person name="Metsae-Ketelae M."/>
            <person name="Virta P."/>
        </authorList>
    </citation>
    <scope>NUCLEOTIDE SEQUENCE [LARGE SCALE GENOMIC DNA]</scope>
    <source>
        <strain evidence="6 7">DSM 40763</strain>
    </source>
</reference>
<dbReference type="GO" id="GO:0045892">
    <property type="term" value="P:negative regulation of DNA-templated transcription"/>
    <property type="evidence" value="ECO:0007669"/>
    <property type="project" value="InterPro"/>
</dbReference>
<keyword evidence="1" id="KW-0805">Transcription regulation</keyword>
<evidence type="ECO:0000256" key="4">
    <source>
        <dbReference type="PROSITE-ProRule" id="PRU00335"/>
    </source>
</evidence>
<proteinExistence type="predicted"/>
<dbReference type="PANTHER" id="PTHR30055:SF151">
    <property type="entry name" value="TRANSCRIPTIONAL REGULATORY PROTEIN"/>
    <property type="match status" value="1"/>
</dbReference>